<dbReference type="SUPFAM" id="SSF46689">
    <property type="entry name" value="Homeodomain-like"/>
    <property type="match status" value="1"/>
</dbReference>
<dbReference type="PRINTS" id="PR00455">
    <property type="entry name" value="HTHTETR"/>
</dbReference>
<keyword evidence="5" id="KW-1185">Reference proteome</keyword>
<dbReference type="InterPro" id="IPR001647">
    <property type="entry name" value="HTH_TetR"/>
</dbReference>
<dbReference type="OrthoDB" id="836882at2"/>
<dbReference type="PANTHER" id="PTHR43479:SF11">
    <property type="entry name" value="ACREF_ENVCD OPERON REPRESSOR-RELATED"/>
    <property type="match status" value="1"/>
</dbReference>
<dbReference type="InterPro" id="IPR050624">
    <property type="entry name" value="HTH-type_Tx_Regulator"/>
</dbReference>
<reference evidence="4 5" key="1">
    <citation type="submission" date="2019-04" db="EMBL/GenBank/DDBJ databases">
        <title>Sphingobacterium olei sp. nov., isolated from oil-contaminated soil.</title>
        <authorList>
            <person name="Liu B."/>
        </authorList>
    </citation>
    <scope>NUCLEOTIDE SEQUENCE [LARGE SCALE GENOMIC DNA]</scope>
    <source>
        <strain evidence="4 5">HAL-9</strain>
    </source>
</reference>
<dbReference type="EMBL" id="SUME01000002">
    <property type="protein sequence ID" value="TJZ62020.1"/>
    <property type="molecule type" value="Genomic_DNA"/>
</dbReference>
<evidence type="ECO:0000256" key="1">
    <source>
        <dbReference type="ARBA" id="ARBA00023125"/>
    </source>
</evidence>
<dbReference type="RefSeq" id="WP_136900365.1">
    <property type="nucleotide sequence ID" value="NZ_SUME01000002.1"/>
</dbReference>
<evidence type="ECO:0000313" key="5">
    <source>
        <dbReference type="Proteomes" id="UP000306808"/>
    </source>
</evidence>
<dbReference type="AlphaFoldDB" id="A0A4U0P494"/>
<feature type="DNA-binding region" description="H-T-H motif" evidence="2">
    <location>
        <begin position="34"/>
        <end position="53"/>
    </location>
</feature>
<protein>
    <submittedName>
        <fullName evidence="4">TetR/AcrR family transcriptional regulator</fullName>
    </submittedName>
</protein>
<dbReference type="PROSITE" id="PS50977">
    <property type="entry name" value="HTH_TETR_2"/>
    <property type="match status" value="1"/>
</dbReference>
<evidence type="ECO:0000313" key="4">
    <source>
        <dbReference type="EMBL" id="TJZ62020.1"/>
    </source>
</evidence>
<evidence type="ECO:0000256" key="2">
    <source>
        <dbReference type="PROSITE-ProRule" id="PRU00335"/>
    </source>
</evidence>
<organism evidence="4 5">
    <name type="scientific">Sphingobacterium olei</name>
    <dbReference type="NCBI Taxonomy" id="2571155"/>
    <lineage>
        <taxon>Bacteria</taxon>
        <taxon>Pseudomonadati</taxon>
        <taxon>Bacteroidota</taxon>
        <taxon>Sphingobacteriia</taxon>
        <taxon>Sphingobacteriales</taxon>
        <taxon>Sphingobacteriaceae</taxon>
        <taxon>Sphingobacterium</taxon>
    </lineage>
</organism>
<dbReference type="InterPro" id="IPR009057">
    <property type="entry name" value="Homeodomain-like_sf"/>
</dbReference>
<proteinExistence type="predicted"/>
<dbReference type="GO" id="GO:0003677">
    <property type="term" value="F:DNA binding"/>
    <property type="evidence" value="ECO:0007669"/>
    <property type="project" value="UniProtKB-UniRule"/>
</dbReference>
<accession>A0A4U0P494</accession>
<name>A0A4U0P494_9SPHI</name>
<feature type="domain" description="HTH tetR-type" evidence="3">
    <location>
        <begin position="11"/>
        <end position="71"/>
    </location>
</feature>
<sequence length="196" mass="22482">MIENKKTKKSLITKSKLLNAVEKVLTEKGFTELKVLPICEASNVDKKLIYFHFGDLEGLLTEFLRRNDFWLSKMEVPKEMNKETVKDILTQQFSSIYDSDLLKQLLIWELSEGNETLKKIARDREDIGNKMIDDFIGQQDFKTDVPPLLALIVSGIYYLTIHSSINGSTFCGIDMNTEADRTRVLNTITGLIDRIE</sequence>
<evidence type="ECO:0000259" key="3">
    <source>
        <dbReference type="PROSITE" id="PS50977"/>
    </source>
</evidence>
<comment type="caution">
    <text evidence="4">The sequence shown here is derived from an EMBL/GenBank/DDBJ whole genome shotgun (WGS) entry which is preliminary data.</text>
</comment>
<dbReference type="PANTHER" id="PTHR43479">
    <property type="entry name" value="ACREF/ENVCD OPERON REPRESSOR-RELATED"/>
    <property type="match status" value="1"/>
</dbReference>
<keyword evidence="1 2" id="KW-0238">DNA-binding</keyword>
<gene>
    <name evidence="4" type="ORF">FAZ15_05780</name>
</gene>
<dbReference type="Gene3D" id="1.10.357.10">
    <property type="entry name" value="Tetracycline Repressor, domain 2"/>
    <property type="match status" value="1"/>
</dbReference>
<dbReference type="Proteomes" id="UP000306808">
    <property type="component" value="Unassembled WGS sequence"/>
</dbReference>
<dbReference type="Pfam" id="PF00440">
    <property type="entry name" value="TetR_N"/>
    <property type="match status" value="1"/>
</dbReference>